<name>A0A382JNI6_9ZZZZ</name>
<accession>A0A382JNI6</accession>
<protein>
    <submittedName>
        <fullName evidence="2">Uncharacterized protein</fullName>
    </submittedName>
</protein>
<keyword evidence="1" id="KW-1133">Transmembrane helix</keyword>
<reference evidence="2" key="1">
    <citation type="submission" date="2018-05" db="EMBL/GenBank/DDBJ databases">
        <authorList>
            <person name="Lanie J.A."/>
            <person name="Ng W.-L."/>
            <person name="Kazmierczak K.M."/>
            <person name="Andrzejewski T.M."/>
            <person name="Davidsen T.M."/>
            <person name="Wayne K.J."/>
            <person name="Tettelin H."/>
            <person name="Glass J.I."/>
            <person name="Rusch D."/>
            <person name="Podicherti R."/>
            <person name="Tsui H.-C.T."/>
            <person name="Winkler M.E."/>
        </authorList>
    </citation>
    <scope>NUCLEOTIDE SEQUENCE</scope>
</reference>
<evidence type="ECO:0000313" key="2">
    <source>
        <dbReference type="EMBL" id="SVC14024.1"/>
    </source>
</evidence>
<dbReference type="EMBL" id="UINC01075641">
    <property type="protein sequence ID" value="SVC14024.1"/>
    <property type="molecule type" value="Genomic_DNA"/>
</dbReference>
<sequence length="45" mass="5070">MLFQSVVAAVVGGFFLIKTYWSKLKNLFSRNQNSQPQLGKDHVDG</sequence>
<proteinExistence type="predicted"/>
<dbReference type="AlphaFoldDB" id="A0A382JNI6"/>
<gene>
    <name evidence="2" type="ORF">METZ01_LOCUS266878</name>
</gene>
<organism evidence="2">
    <name type="scientific">marine metagenome</name>
    <dbReference type="NCBI Taxonomy" id="408172"/>
    <lineage>
        <taxon>unclassified sequences</taxon>
        <taxon>metagenomes</taxon>
        <taxon>ecological metagenomes</taxon>
    </lineage>
</organism>
<keyword evidence="1" id="KW-0812">Transmembrane</keyword>
<feature type="transmembrane region" description="Helical" evidence="1">
    <location>
        <begin position="6"/>
        <end position="21"/>
    </location>
</feature>
<keyword evidence="1" id="KW-0472">Membrane</keyword>
<evidence type="ECO:0000256" key="1">
    <source>
        <dbReference type="SAM" id="Phobius"/>
    </source>
</evidence>